<gene>
    <name evidence="1" type="ORF">SAMN05421647_106246</name>
</gene>
<evidence type="ECO:0000313" key="2">
    <source>
        <dbReference type="Proteomes" id="UP000186895"/>
    </source>
</evidence>
<reference evidence="1 2" key="1">
    <citation type="submission" date="2017-01" db="EMBL/GenBank/DDBJ databases">
        <authorList>
            <person name="Mah S.A."/>
            <person name="Swanson W.J."/>
            <person name="Moy G.W."/>
            <person name="Vacquier V.D."/>
        </authorList>
    </citation>
    <scope>NUCLEOTIDE SEQUENCE [LARGE SCALE GENOMIC DNA]</scope>
    <source>
        <strain evidence="1 2">DSM 7027</strain>
    </source>
</reference>
<keyword evidence="2" id="KW-1185">Reference proteome</keyword>
<organism evidence="1 2">
    <name type="scientific">Marinobacterium stanieri</name>
    <dbReference type="NCBI Taxonomy" id="49186"/>
    <lineage>
        <taxon>Bacteria</taxon>
        <taxon>Pseudomonadati</taxon>
        <taxon>Pseudomonadota</taxon>
        <taxon>Gammaproteobacteria</taxon>
        <taxon>Oceanospirillales</taxon>
        <taxon>Oceanospirillaceae</taxon>
        <taxon>Marinobacterium</taxon>
    </lineage>
</organism>
<protein>
    <submittedName>
        <fullName evidence="1">Uncharacterized protein</fullName>
    </submittedName>
</protein>
<proteinExistence type="predicted"/>
<evidence type="ECO:0000313" key="1">
    <source>
        <dbReference type="EMBL" id="SIQ61375.1"/>
    </source>
</evidence>
<sequence>MTFEEKVDLLRGVLTKSFQAMVDMGFVRLDECKGGFAISADKAKELSARGLGAAASIDDSSGKPVMYFDPGMDPKGLVWVATHEAVHLAQIAKGDFEPSFGYVLWKGQRFEGLDASDPNYFSKDHQPWEHEAAKIEKEIRKQIGLGSIDAALESVDH</sequence>
<dbReference type="RefSeq" id="WP_076463588.1">
    <property type="nucleotide sequence ID" value="NZ_FTMN01000006.1"/>
</dbReference>
<name>A0A1N6U6W8_9GAMM</name>
<dbReference type="AlphaFoldDB" id="A0A1N6U6W8"/>
<accession>A0A1N6U6W8</accession>
<dbReference type="EMBL" id="FTMN01000006">
    <property type="protein sequence ID" value="SIQ61375.1"/>
    <property type="molecule type" value="Genomic_DNA"/>
</dbReference>
<dbReference type="Proteomes" id="UP000186895">
    <property type="component" value="Unassembled WGS sequence"/>
</dbReference>